<protein>
    <recommendedName>
        <fullName evidence="4">YozE SAM-like domain-containing protein</fullName>
    </recommendedName>
</protein>
<reference evidence="2 3" key="1">
    <citation type="submission" date="2024-09" db="EMBL/GenBank/DDBJ databases">
        <authorList>
            <person name="Sun Q."/>
            <person name="Mori K."/>
        </authorList>
    </citation>
    <scope>NUCLEOTIDE SEQUENCE [LARGE SCALE GENOMIC DNA]</scope>
    <source>
        <strain evidence="2 3">CCM 7706</strain>
    </source>
</reference>
<gene>
    <name evidence="2" type="ORF">ACFFJC_16190</name>
</gene>
<dbReference type="EMBL" id="JBHLWK010000019">
    <property type="protein sequence ID" value="MFC0205806.1"/>
    <property type="molecule type" value="Genomic_DNA"/>
</dbReference>
<evidence type="ECO:0000313" key="2">
    <source>
        <dbReference type="EMBL" id="MFC0205806.1"/>
    </source>
</evidence>
<evidence type="ECO:0000256" key="1">
    <source>
        <dbReference type="SAM" id="MobiDB-lite"/>
    </source>
</evidence>
<sequence length="89" mass="9622">MGSLEQHDAAGFRINVSEAPEKPIPFGRWVLEQTSRGGFIGQLATIAKSDRGFPKDGGPDAVRKRLGDTGADPEMFDAVDDAELDWASF</sequence>
<proteinExistence type="predicted"/>
<feature type="compositionally biased region" description="Basic and acidic residues" evidence="1">
    <location>
        <begin position="50"/>
        <end position="67"/>
    </location>
</feature>
<evidence type="ECO:0008006" key="4">
    <source>
        <dbReference type="Google" id="ProtNLM"/>
    </source>
</evidence>
<dbReference type="InterPro" id="IPR036806">
    <property type="entry name" value="YozE_SAM-like_sf"/>
</dbReference>
<comment type="caution">
    <text evidence="2">The sequence shown here is derived from an EMBL/GenBank/DDBJ whole genome shotgun (WGS) entry which is preliminary data.</text>
</comment>
<dbReference type="SUPFAM" id="SSF140652">
    <property type="entry name" value="YozE-like"/>
    <property type="match status" value="1"/>
</dbReference>
<evidence type="ECO:0000313" key="3">
    <source>
        <dbReference type="Proteomes" id="UP001589798"/>
    </source>
</evidence>
<dbReference type="RefSeq" id="WP_379488531.1">
    <property type="nucleotide sequence ID" value="NZ_JBHLWK010000019.1"/>
</dbReference>
<keyword evidence="3" id="KW-1185">Reference proteome</keyword>
<organism evidence="2 3">
    <name type="scientific">Novosphingobium soli</name>
    <dbReference type="NCBI Taxonomy" id="574956"/>
    <lineage>
        <taxon>Bacteria</taxon>
        <taxon>Pseudomonadati</taxon>
        <taxon>Pseudomonadota</taxon>
        <taxon>Alphaproteobacteria</taxon>
        <taxon>Sphingomonadales</taxon>
        <taxon>Sphingomonadaceae</taxon>
        <taxon>Novosphingobium</taxon>
    </lineage>
</organism>
<dbReference type="Proteomes" id="UP001589798">
    <property type="component" value="Unassembled WGS sequence"/>
</dbReference>
<feature type="region of interest" description="Disordered" evidence="1">
    <location>
        <begin position="50"/>
        <end position="74"/>
    </location>
</feature>
<accession>A0ABV6CZM3</accession>
<name>A0ABV6CZM3_9SPHN</name>